<dbReference type="InterPro" id="IPR006127">
    <property type="entry name" value="ZnuA-like"/>
</dbReference>
<evidence type="ECO:0000256" key="1">
    <source>
        <dbReference type="ARBA" id="ARBA00011028"/>
    </source>
</evidence>
<dbReference type="GO" id="GO:0006829">
    <property type="term" value="P:zinc ion transport"/>
    <property type="evidence" value="ECO:0007669"/>
    <property type="project" value="UniProtKB-KW"/>
</dbReference>
<comment type="similarity">
    <text evidence="1">Belongs to the bacterial solute-binding protein 9 family.</text>
</comment>
<dbReference type="Pfam" id="PF01297">
    <property type="entry name" value="ZnuA"/>
    <property type="match status" value="1"/>
</dbReference>
<dbReference type="RefSeq" id="WP_183701370.1">
    <property type="nucleotide sequence ID" value="NZ_JACHFE010000003.1"/>
</dbReference>
<dbReference type="PANTHER" id="PTHR42953:SF3">
    <property type="entry name" value="HIGH-AFFINITY ZINC UPTAKE SYSTEM PROTEIN ZNUA"/>
    <property type="match status" value="1"/>
</dbReference>
<proteinExistence type="inferred from homology"/>
<reference evidence="8 9" key="1">
    <citation type="submission" date="2020-08" db="EMBL/GenBank/DDBJ databases">
        <title>Genomic Encyclopedia of Type Strains, Phase IV (KMG-IV): sequencing the most valuable type-strain genomes for metagenomic binning, comparative biology and taxonomic classification.</title>
        <authorList>
            <person name="Goeker M."/>
        </authorList>
    </citation>
    <scope>NUCLEOTIDE SEQUENCE [LARGE SCALE GENOMIC DNA]</scope>
    <source>
        <strain evidence="8 9">DSM 22359</strain>
    </source>
</reference>
<dbReference type="Gene3D" id="3.40.50.1980">
    <property type="entry name" value="Nitrogenase molybdenum iron protein domain"/>
    <property type="match status" value="3"/>
</dbReference>
<dbReference type="Proteomes" id="UP000591735">
    <property type="component" value="Unassembled WGS sequence"/>
</dbReference>
<feature type="region of interest" description="Disordered" evidence="6">
    <location>
        <begin position="120"/>
        <end position="164"/>
    </location>
</feature>
<evidence type="ECO:0000313" key="9">
    <source>
        <dbReference type="Proteomes" id="UP000591735"/>
    </source>
</evidence>
<evidence type="ECO:0000256" key="3">
    <source>
        <dbReference type="ARBA" id="ARBA00022448"/>
    </source>
</evidence>
<dbReference type="EMBL" id="JACHFE010000003">
    <property type="protein sequence ID" value="MBB5320969.1"/>
    <property type="molecule type" value="Genomic_DNA"/>
</dbReference>
<feature type="chain" id="PRO_5032270344" description="High-affinity zinc uptake system protein ZnuA" evidence="7">
    <location>
        <begin position="21"/>
        <end position="334"/>
    </location>
</feature>
<evidence type="ECO:0000256" key="5">
    <source>
        <dbReference type="ARBA" id="ARBA00022906"/>
    </source>
</evidence>
<comment type="caution">
    <text evidence="8">The sequence shown here is derived from an EMBL/GenBank/DDBJ whole genome shotgun (WGS) entry which is preliminary data.</text>
</comment>
<keyword evidence="4 7" id="KW-0732">Signal</keyword>
<keyword evidence="9" id="KW-1185">Reference proteome</keyword>
<feature type="signal peptide" evidence="7">
    <location>
        <begin position="1"/>
        <end position="20"/>
    </location>
</feature>
<keyword evidence="3" id="KW-0813">Transport</keyword>
<evidence type="ECO:0000256" key="2">
    <source>
        <dbReference type="ARBA" id="ARBA00015915"/>
    </source>
</evidence>
<dbReference type="SUPFAM" id="SSF53807">
    <property type="entry name" value="Helical backbone' metal receptor"/>
    <property type="match status" value="1"/>
</dbReference>
<accession>A0A840U776</accession>
<name>A0A840U776_9GAMM</name>
<gene>
    <name evidence="8" type="ORF">HNR38_001455</name>
</gene>
<keyword evidence="5" id="KW-0406">Ion transport</keyword>
<evidence type="ECO:0000313" key="8">
    <source>
        <dbReference type="EMBL" id="MBB5320969.1"/>
    </source>
</evidence>
<dbReference type="PANTHER" id="PTHR42953">
    <property type="entry name" value="HIGH-AFFINITY ZINC UPTAKE SYSTEM PROTEIN ZNUA-RELATED"/>
    <property type="match status" value="1"/>
</dbReference>
<keyword evidence="5" id="KW-0862">Zinc</keyword>
<dbReference type="GO" id="GO:0046872">
    <property type="term" value="F:metal ion binding"/>
    <property type="evidence" value="ECO:0007669"/>
    <property type="project" value="InterPro"/>
</dbReference>
<evidence type="ECO:0000256" key="6">
    <source>
        <dbReference type="SAM" id="MobiDB-lite"/>
    </source>
</evidence>
<feature type="compositionally biased region" description="Basic and acidic residues" evidence="6">
    <location>
        <begin position="120"/>
        <end position="163"/>
    </location>
</feature>
<evidence type="ECO:0000256" key="7">
    <source>
        <dbReference type="SAM" id="SignalP"/>
    </source>
</evidence>
<organism evidence="8 9">
    <name type="scientific">Marinobacter oulmenensis</name>
    <dbReference type="NCBI Taxonomy" id="643747"/>
    <lineage>
        <taxon>Bacteria</taxon>
        <taxon>Pseudomonadati</taxon>
        <taxon>Pseudomonadota</taxon>
        <taxon>Gammaproteobacteria</taxon>
        <taxon>Pseudomonadales</taxon>
        <taxon>Marinobacteraceae</taxon>
        <taxon>Marinobacter</taxon>
    </lineage>
</organism>
<protein>
    <recommendedName>
        <fullName evidence="2">High-affinity zinc uptake system protein ZnuA</fullName>
    </recommendedName>
</protein>
<dbReference type="AlphaFoldDB" id="A0A840U776"/>
<evidence type="ECO:0000256" key="4">
    <source>
        <dbReference type="ARBA" id="ARBA00022729"/>
    </source>
</evidence>
<dbReference type="InterPro" id="IPR050492">
    <property type="entry name" value="Bact_metal-bind_prot9"/>
</dbReference>
<sequence>MKKLRMLMAGALALPLSAVASVPKVAVDITPLHSLVAQVMSGVGEPELLVQSGASPHGYSLSPSEAEALEDADLVFWVGEPLEPWLENSLETLGRDARVIEMLEVPGTTTHAFREGATFEGHHHHDGEDASHHEDGEGHHDEHAHHHEEHDHHDHGHHHEGLDSHAWLDPANARLWLEVIADELSGMDPENADLYSRNAKQGQQQIAKISAGIEATVADLGDLRFIVFHDAYQYFEKRFGIEATGAISIGDASDPGPARVREIRELVKTLNIRCVFTEPQYNPDMVNTVFGGTGVNTSAVMDPLGAHLEPGPKLYPQLLQGIAGSLDDCRDQAG</sequence>
<keyword evidence="5" id="KW-0864">Zinc transport</keyword>